<evidence type="ECO:0000313" key="3">
    <source>
        <dbReference type="Proteomes" id="UP000008827"/>
    </source>
</evidence>
<dbReference type="Gramene" id="KRH67158">
    <property type="protein sequence ID" value="KRH67158"/>
    <property type="gene ID" value="GLYMA_03G151000"/>
</dbReference>
<dbReference type="EMBL" id="CM000836">
    <property type="protein sequence ID" value="KRH67158.1"/>
    <property type="molecule type" value="Genomic_DNA"/>
</dbReference>
<dbReference type="STRING" id="3847.A0A0R0KJI6"/>
<dbReference type="GO" id="GO:2000762">
    <property type="term" value="P:regulation of phenylpropanoid metabolic process"/>
    <property type="evidence" value="ECO:0007669"/>
    <property type="project" value="InterPro"/>
</dbReference>
<dbReference type="PANTHER" id="PTHR33739:SF12">
    <property type="entry name" value="MEDIATOR OF RNA POLYMERASE II TRANSCRIPTION SUBUNIT 33A"/>
    <property type="match status" value="1"/>
</dbReference>
<dbReference type="InterPro" id="IPR039638">
    <property type="entry name" value="MED33A/B"/>
</dbReference>
<reference evidence="1 2" key="1">
    <citation type="journal article" date="2010" name="Nature">
        <title>Genome sequence of the palaeopolyploid soybean.</title>
        <authorList>
            <person name="Schmutz J."/>
            <person name="Cannon S.B."/>
            <person name="Schlueter J."/>
            <person name="Ma J."/>
            <person name="Mitros T."/>
            <person name="Nelson W."/>
            <person name="Hyten D.L."/>
            <person name="Song Q."/>
            <person name="Thelen J.J."/>
            <person name="Cheng J."/>
            <person name="Xu D."/>
            <person name="Hellsten U."/>
            <person name="May G.D."/>
            <person name="Yu Y."/>
            <person name="Sakurai T."/>
            <person name="Umezawa T."/>
            <person name="Bhattacharyya M.K."/>
            <person name="Sandhu D."/>
            <person name="Valliyodan B."/>
            <person name="Lindquist E."/>
            <person name="Peto M."/>
            <person name="Grant D."/>
            <person name="Shu S."/>
            <person name="Goodstein D."/>
            <person name="Barry K."/>
            <person name="Futrell-Griggs M."/>
            <person name="Abernathy B."/>
            <person name="Du J."/>
            <person name="Tian Z."/>
            <person name="Zhu L."/>
            <person name="Gill N."/>
            <person name="Joshi T."/>
            <person name="Libault M."/>
            <person name="Sethuraman A."/>
            <person name="Zhang X.-C."/>
            <person name="Shinozaki K."/>
            <person name="Nguyen H.T."/>
            <person name="Wing R.A."/>
            <person name="Cregan P."/>
            <person name="Specht J."/>
            <person name="Grimwood J."/>
            <person name="Rokhsar D."/>
            <person name="Stacey G."/>
            <person name="Shoemaker R.C."/>
            <person name="Jackson S.A."/>
        </authorList>
    </citation>
    <scope>NUCLEOTIDE SEQUENCE</scope>
    <source>
        <strain evidence="2">cv. Williams 82</strain>
        <tissue evidence="1">Callus</tissue>
    </source>
</reference>
<name>A0A0R0KJI6_SOYBN</name>
<keyword evidence="3" id="KW-1185">Reference proteome</keyword>
<dbReference type="OMA" id="MESSEWN"/>
<accession>A0A0R0KJI6</accession>
<evidence type="ECO:0000313" key="2">
    <source>
        <dbReference type="EnsemblPlants" id="KRH67158"/>
    </source>
</evidence>
<dbReference type="SMR" id="A0A0R0KJI6"/>
<dbReference type="PANTHER" id="PTHR33739">
    <property type="entry name" value="OS07G0681500 PROTEIN"/>
    <property type="match status" value="1"/>
</dbReference>
<dbReference type="AlphaFoldDB" id="A0A0R0KJI6"/>
<evidence type="ECO:0000313" key="1">
    <source>
        <dbReference type="EMBL" id="KRH67158.1"/>
    </source>
</evidence>
<gene>
    <name evidence="1" type="ORF">GLYMA_03G151000</name>
</gene>
<reference evidence="2" key="2">
    <citation type="submission" date="2018-02" db="UniProtKB">
        <authorList>
            <consortium name="EnsemblPlants"/>
        </authorList>
    </citation>
    <scope>IDENTIFICATION</scope>
    <source>
        <strain evidence="2">Williams 82</strain>
    </source>
</reference>
<organism evidence="1">
    <name type="scientific">Glycine max</name>
    <name type="common">Soybean</name>
    <name type="synonym">Glycine hispida</name>
    <dbReference type="NCBI Taxonomy" id="3847"/>
    <lineage>
        <taxon>Eukaryota</taxon>
        <taxon>Viridiplantae</taxon>
        <taxon>Streptophyta</taxon>
        <taxon>Embryophyta</taxon>
        <taxon>Tracheophyta</taxon>
        <taxon>Spermatophyta</taxon>
        <taxon>Magnoliopsida</taxon>
        <taxon>eudicotyledons</taxon>
        <taxon>Gunneridae</taxon>
        <taxon>Pentapetalae</taxon>
        <taxon>rosids</taxon>
        <taxon>fabids</taxon>
        <taxon>Fabales</taxon>
        <taxon>Fabaceae</taxon>
        <taxon>Papilionoideae</taxon>
        <taxon>50 kb inversion clade</taxon>
        <taxon>NPAAA clade</taxon>
        <taxon>indigoferoid/millettioid clade</taxon>
        <taxon>Phaseoleae</taxon>
        <taxon>Glycine</taxon>
        <taxon>Glycine subgen. Soja</taxon>
    </lineage>
</organism>
<protein>
    <submittedName>
        <fullName evidence="1 2">Uncharacterized protein</fullName>
    </submittedName>
</protein>
<dbReference type="GO" id="GO:0016592">
    <property type="term" value="C:mediator complex"/>
    <property type="evidence" value="ECO:0007669"/>
    <property type="project" value="InterPro"/>
</dbReference>
<sequence>MALPAQTSEVDAWEAVLRQTKVAVDTNADPNAWALGVTSTLRSSAVTLPSVELAYRLVSFFFWDNHCATAWKLLHTAMSLNLLPSSLLMALLSATVVPSRQLYPTAYRLYMELLKQLDDMLARDFSSLYYEK</sequence>
<reference evidence="1" key="3">
    <citation type="submission" date="2018-07" db="EMBL/GenBank/DDBJ databases">
        <title>WGS assembly of Glycine max.</title>
        <authorList>
            <person name="Schmutz J."/>
            <person name="Cannon S."/>
            <person name="Schlueter J."/>
            <person name="Ma J."/>
            <person name="Mitros T."/>
            <person name="Nelson W."/>
            <person name="Hyten D."/>
            <person name="Song Q."/>
            <person name="Thelen J."/>
            <person name="Cheng J."/>
            <person name="Xu D."/>
            <person name="Hellsten U."/>
            <person name="May G."/>
            <person name="Yu Y."/>
            <person name="Sakurai T."/>
            <person name="Umezawa T."/>
            <person name="Bhattacharyya M."/>
            <person name="Sandhu D."/>
            <person name="Valliyodan B."/>
            <person name="Lindquist E."/>
            <person name="Peto M."/>
            <person name="Grant D."/>
            <person name="Shu S."/>
            <person name="Goodstein D."/>
            <person name="Barry K."/>
            <person name="Futrell-Griggs M."/>
            <person name="Abernathy B."/>
            <person name="Du J."/>
            <person name="Tian Z."/>
            <person name="Zhu L."/>
            <person name="Gill N."/>
            <person name="Joshi T."/>
            <person name="Libault M."/>
            <person name="Sethuraman A."/>
            <person name="Zhang X."/>
            <person name="Shinozaki K."/>
            <person name="Nguyen H."/>
            <person name="Wing R."/>
            <person name="Cregan P."/>
            <person name="Specht J."/>
            <person name="Grimwood J."/>
            <person name="Rokhsar D."/>
            <person name="Stacey G."/>
            <person name="Shoemaker R."/>
            <person name="Jackson S."/>
        </authorList>
    </citation>
    <scope>NUCLEOTIDE SEQUENCE</scope>
    <source>
        <tissue evidence="1">Callus</tissue>
    </source>
</reference>
<dbReference type="EnsemblPlants" id="KRH67158">
    <property type="protein sequence ID" value="KRH67158"/>
    <property type="gene ID" value="GLYMA_03G151000"/>
</dbReference>
<dbReference type="InParanoid" id="A0A0R0KJI6"/>
<dbReference type="Proteomes" id="UP000008827">
    <property type="component" value="Chromosome 3"/>
</dbReference>
<proteinExistence type="predicted"/>